<dbReference type="Proteomes" id="UP000188603">
    <property type="component" value="Chromosome"/>
</dbReference>
<dbReference type="OrthoDB" id="9788289at2"/>
<dbReference type="NCBIfam" id="TIGR02877">
    <property type="entry name" value="spore_yhbH"/>
    <property type="match status" value="1"/>
</dbReference>
<reference evidence="2 3" key="1">
    <citation type="journal article" date="2015" name="Int. J. Syst. Evol. Microbiol.">
        <title>Novibacillus thermophilus gen. nov., sp. nov., a Gram-staining-negative and moderately thermophilic member of the family Thermoactinomycetaceae.</title>
        <authorList>
            <person name="Yang G."/>
            <person name="Chen J."/>
            <person name="Zhou S."/>
        </authorList>
    </citation>
    <scope>NUCLEOTIDE SEQUENCE [LARGE SCALE GENOMIC DNA]</scope>
    <source>
        <strain evidence="2 3">SG-1</strain>
    </source>
</reference>
<dbReference type="Pfam" id="PF04285">
    <property type="entry name" value="DUF444"/>
    <property type="match status" value="2"/>
</dbReference>
<sequence length="385" mass="44500">MTTSSFILSREDWSLHRKGHLDQLRHKEKVREAIRDNLPDLVSEESIVMSNGRDVIKIPIRSMEEYKFRYNYDKMQHTGQGDGDSQVGDVIARDGDRGQAGAGQGQGAGDQPGTDYYEAEVSVEELEEILFAELELPDLKPKAEENIVTHDIRFNDVRKKGLSANIDKKRTILEAMRRNALKGKPGLHSISVDDLRYKTWEDIELPHSNAVVIAMMDTSGSMGVFEKYMARSFFFWMVRFLRTRYEKVDIVFIAHHTEAKEVSEEAFFSRGESGGTICSSAYKKALEVIDDRYPPSRYNIYPFHFSDGDNLTSDNERCVRYVKELMEKCNMFGYAEVNQYQRRSSLMSVFRRIEDPSFMHCIIKDKREVYKALQTFFGKREHQAS</sequence>
<dbReference type="KEGG" id="ntr:B0W44_09455"/>
<feature type="compositionally biased region" description="Gly residues" evidence="1">
    <location>
        <begin position="98"/>
        <end position="110"/>
    </location>
</feature>
<gene>
    <name evidence="2" type="ORF">B0W44_09455</name>
</gene>
<evidence type="ECO:0000313" key="3">
    <source>
        <dbReference type="Proteomes" id="UP000188603"/>
    </source>
</evidence>
<dbReference type="InterPro" id="IPR014230">
    <property type="entry name" value="Spore_YhbH"/>
</dbReference>
<dbReference type="EMBL" id="CP019699">
    <property type="protein sequence ID" value="AQS55963.1"/>
    <property type="molecule type" value="Genomic_DNA"/>
</dbReference>
<organism evidence="2 3">
    <name type="scientific">Novibacillus thermophilus</name>
    <dbReference type="NCBI Taxonomy" id="1471761"/>
    <lineage>
        <taxon>Bacteria</taxon>
        <taxon>Bacillati</taxon>
        <taxon>Bacillota</taxon>
        <taxon>Bacilli</taxon>
        <taxon>Bacillales</taxon>
        <taxon>Thermoactinomycetaceae</taxon>
        <taxon>Novibacillus</taxon>
    </lineage>
</organism>
<name>A0A1U9K7I4_9BACL</name>
<protein>
    <submittedName>
        <fullName evidence="2">Sporulation protein YhbH</fullName>
    </submittedName>
</protein>
<dbReference type="PANTHER" id="PTHR30510:SF2">
    <property type="entry name" value="UPF0229 PROTEIN YEAH"/>
    <property type="match status" value="1"/>
</dbReference>
<evidence type="ECO:0000256" key="1">
    <source>
        <dbReference type="SAM" id="MobiDB-lite"/>
    </source>
</evidence>
<keyword evidence="3" id="KW-1185">Reference proteome</keyword>
<proteinExistence type="predicted"/>
<dbReference type="InterPro" id="IPR006698">
    <property type="entry name" value="UPF0229"/>
</dbReference>
<dbReference type="PANTHER" id="PTHR30510">
    <property type="entry name" value="UPF0229 PROTEIN YEAH"/>
    <property type="match status" value="1"/>
</dbReference>
<dbReference type="AlphaFoldDB" id="A0A1U9K7I4"/>
<accession>A0A1U9K7I4</accession>
<dbReference type="RefSeq" id="WP_077719826.1">
    <property type="nucleotide sequence ID" value="NZ_CP019699.1"/>
</dbReference>
<evidence type="ECO:0000313" key="2">
    <source>
        <dbReference type="EMBL" id="AQS55963.1"/>
    </source>
</evidence>
<dbReference type="STRING" id="1471761.B0W44_09455"/>
<feature type="region of interest" description="Disordered" evidence="1">
    <location>
        <begin position="77"/>
        <end position="114"/>
    </location>
</feature>